<name>A0A1I8E9D7_WUCBA</name>
<accession>A0A1I8E9D7</accession>
<sequence>MDTKTVNGPSAQFKQNDIPHPKHLTAELFKKHKKLFQKRASFAEEERNMWEHSKAIFAQNIDAEENLKQSRQLCKEISKQLHRNAKNLQLVEMRSGTVSEFIKTIMDTVQVTSNVNNFNVETLTSRFQALKIRAENDWKALQEKLEQSTGIDDALFELQSGLNHLLRHRSLEERTERLRKMRDDIEQLLRTEREELLNHVTVLKSNLEMKNSSNKKLQQQSREVEAELENILSTDIENLDGIMIEEKELQQQLHQCSQECDEAVIELSKLDEENEKIVDKERVLDEKIIVLKTELEKLTTLKRDDPEIISLRYKSIRENLLVKVNEKVSTLQDEVKQVQTELNSEENEHASLMIFLGDDQHDWSKEIEAAIVIGRHLEEMITTERKASAALRNKKMEIDIECNRLEMETNALRESNNAEMMQYEIEISNLQKYLEKLIAKEKEEKKRYEMIHSQAALTTCFAKHAYSQDGEMKVCSLWYSEACTPDTTNFGEPSSDNFNRDAVSWFATTGNMTSALSGKAGFGGGVLARKFGDELAEDSEGTGKIPSDIHINKMDKADSSAVKVVKADANLGEYYPLPPSAFGSPLSGNDSREVTTECEISGSEFDQSVWSDFSSVIT</sequence>
<dbReference type="AlphaFoldDB" id="A0A1I8E9D7"/>
<feature type="coiled-coil region" evidence="1">
    <location>
        <begin position="388"/>
        <end position="447"/>
    </location>
</feature>
<reference evidence="2" key="1">
    <citation type="submission" date="2016-11" db="UniProtKB">
        <authorList>
            <consortium name="WormBaseParasite"/>
        </authorList>
    </citation>
    <scope>IDENTIFICATION</scope>
    <source>
        <strain evidence="2">pt0022</strain>
    </source>
</reference>
<evidence type="ECO:0000313" key="2">
    <source>
        <dbReference type="WBParaSite" id="maker-PairedContig_1144-snap-gene-3.17-mRNA-1"/>
    </source>
</evidence>
<evidence type="ECO:0000256" key="1">
    <source>
        <dbReference type="SAM" id="Coils"/>
    </source>
</evidence>
<protein>
    <submittedName>
        <fullName evidence="2">Uncharacterized protein</fullName>
    </submittedName>
</protein>
<keyword evidence="1" id="KW-0175">Coiled coil</keyword>
<feature type="coiled-coil region" evidence="1">
    <location>
        <begin position="168"/>
        <end position="280"/>
    </location>
</feature>
<dbReference type="WBParaSite" id="maker-PairedContig_1144-snap-gene-3.17-mRNA-1">
    <property type="protein sequence ID" value="maker-PairedContig_1144-snap-gene-3.17-mRNA-1"/>
    <property type="gene ID" value="maker-PairedContig_1144-snap-gene-3.17"/>
</dbReference>
<proteinExistence type="predicted"/>
<feature type="coiled-coil region" evidence="1">
    <location>
        <begin position="321"/>
        <end position="348"/>
    </location>
</feature>
<organism evidence="2">
    <name type="scientific">Wuchereria bancrofti</name>
    <dbReference type="NCBI Taxonomy" id="6293"/>
    <lineage>
        <taxon>Eukaryota</taxon>
        <taxon>Metazoa</taxon>
        <taxon>Ecdysozoa</taxon>
        <taxon>Nematoda</taxon>
        <taxon>Chromadorea</taxon>
        <taxon>Rhabditida</taxon>
        <taxon>Spirurina</taxon>
        <taxon>Spiruromorpha</taxon>
        <taxon>Filarioidea</taxon>
        <taxon>Onchocercidae</taxon>
        <taxon>Wuchereria</taxon>
    </lineage>
</organism>